<feature type="transmembrane region" description="Helical" evidence="6">
    <location>
        <begin position="70"/>
        <end position="91"/>
    </location>
</feature>
<evidence type="ECO:0000256" key="4">
    <source>
        <dbReference type="ARBA" id="ARBA00022989"/>
    </source>
</evidence>
<feature type="transmembrane region" description="Helical" evidence="6">
    <location>
        <begin position="97"/>
        <end position="117"/>
    </location>
</feature>
<reference evidence="8 9" key="1">
    <citation type="submission" date="2019-09" db="EMBL/GenBank/DDBJ databases">
        <title>Draft genome sequence of Bacillus sp. JC-7.</title>
        <authorList>
            <person name="Tanaka N."/>
            <person name="Shiwa Y."/>
            <person name="Fujita N."/>
            <person name="Tanasupawat S."/>
        </authorList>
    </citation>
    <scope>NUCLEOTIDE SEQUENCE [LARGE SCALE GENOMIC DNA]</scope>
    <source>
        <strain evidence="8 9">JC-7</strain>
    </source>
</reference>
<dbReference type="CDD" id="cd16380">
    <property type="entry name" value="YitT_C"/>
    <property type="match status" value="1"/>
</dbReference>
<dbReference type="InterPro" id="IPR019264">
    <property type="entry name" value="DUF2179"/>
</dbReference>
<proteinExistence type="predicted"/>
<dbReference type="PANTHER" id="PTHR33545">
    <property type="entry name" value="UPF0750 MEMBRANE PROTEIN YITT-RELATED"/>
    <property type="match status" value="1"/>
</dbReference>
<dbReference type="Pfam" id="PF10035">
    <property type="entry name" value="DUF2179"/>
    <property type="match status" value="1"/>
</dbReference>
<dbReference type="InterPro" id="IPR051461">
    <property type="entry name" value="UPF0750_membrane"/>
</dbReference>
<name>A0A5J4J1I9_9BACI</name>
<evidence type="ECO:0000259" key="7">
    <source>
        <dbReference type="Pfam" id="PF10035"/>
    </source>
</evidence>
<evidence type="ECO:0000313" key="9">
    <source>
        <dbReference type="Proteomes" id="UP000391919"/>
    </source>
</evidence>
<gene>
    <name evidence="8" type="ORF">BpJC7_02350</name>
</gene>
<dbReference type="AlphaFoldDB" id="A0A5J4J1I9"/>
<evidence type="ECO:0000313" key="8">
    <source>
        <dbReference type="EMBL" id="GER68932.1"/>
    </source>
</evidence>
<keyword evidence="5 6" id="KW-0472">Membrane</keyword>
<evidence type="ECO:0000256" key="6">
    <source>
        <dbReference type="SAM" id="Phobius"/>
    </source>
</evidence>
<dbReference type="InterPro" id="IPR003740">
    <property type="entry name" value="YitT"/>
</dbReference>
<dbReference type="GO" id="GO:0005886">
    <property type="term" value="C:plasma membrane"/>
    <property type="evidence" value="ECO:0007669"/>
    <property type="project" value="UniProtKB-SubCell"/>
</dbReference>
<dbReference type="Proteomes" id="UP000391919">
    <property type="component" value="Unassembled WGS sequence"/>
</dbReference>
<evidence type="ECO:0000256" key="3">
    <source>
        <dbReference type="ARBA" id="ARBA00022692"/>
    </source>
</evidence>
<protein>
    <submittedName>
        <fullName evidence="8">Membrane protein</fullName>
    </submittedName>
</protein>
<keyword evidence="4 6" id="KW-1133">Transmembrane helix</keyword>
<evidence type="ECO:0000256" key="5">
    <source>
        <dbReference type="ARBA" id="ARBA00023136"/>
    </source>
</evidence>
<comment type="caution">
    <text evidence="8">The sequence shown here is derived from an EMBL/GenBank/DDBJ whole genome shotgun (WGS) entry which is preliminary data.</text>
</comment>
<dbReference type="PIRSF" id="PIRSF006483">
    <property type="entry name" value="Membrane_protein_YitT"/>
    <property type="match status" value="1"/>
</dbReference>
<evidence type="ECO:0000256" key="1">
    <source>
        <dbReference type="ARBA" id="ARBA00004651"/>
    </source>
</evidence>
<sequence>MKNFLIVVAGSVIVGTAYNLFFIPHKILSSGLSGIAILLGLITPVNTGVLNFVLNLPLLVLSVFKLGKKFTLLTVSSVISLSLSLYLLPVVKISSEPILSSLFGGIFTGLGIGLIFRASGSSGGFDIIAMFLAKKKDFPLGAILSALNGVVVIASGFVFGWDAAFNTLVAIFACGKVIDAIHTRHIKLTLMIITSKGEEMKTRLLEKVYRGITMMDGKGAYSGDSRKILLMVITRYELTEVKNLVRETDPGAFVNILETAEVVGSFHRN</sequence>
<dbReference type="PANTHER" id="PTHR33545:SF5">
    <property type="entry name" value="UPF0750 MEMBRANE PROTEIN YITT"/>
    <property type="match status" value="1"/>
</dbReference>
<dbReference type="EMBL" id="BKZQ01000002">
    <property type="protein sequence ID" value="GER68932.1"/>
    <property type="molecule type" value="Genomic_DNA"/>
</dbReference>
<feature type="transmembrane region" description="Helical" evidence="6">
    <location>
        <begin position="35"/>
        <end position="58"/>
    </location>
</feature>
<organism evidence="8 9">
    <name type="scientific">Weizmannia acidilactici</name>
    <dbReference type="NCBI Taxonomy" id="2607726"/>
    <lineage>
        <taxon>Bacteria</taxon>
        <taxon>Bacillati</taxon>
        <taxon>Bacillota</taxon>
        <taxon>Bacilli</taxon>
        <taxon>Bacillales</taxon>
        <taxon>Bacillaceae</taxon>
        <taxon>Heyndrickxia</taxon>
    </lineage>
</organism>
<evidence type="ECO:0000256" key="2">
    <source>
        <dbReference type="ARBA" id="ARBA00022475"/>
    </source>
</evidence>
<feature type="domain" description="DUF2179" evidence="7">
    <location>
        <begin position="210"/>
        <end position="264"/>
    </location>
</feature>
<dbReference type="InterPro" id="IPR015867">
    <property type="entry name" value="N-reg_PII/ATP_PRibTrfase_C"/>
</dbReference>
<comment type="subcellular location">
    <subcellularLocation>
        <location evidence="1">Cell membrane</location>
        <topology evidence="1">Multi-pass membrane protein</topology>
    </subcellularLocation>
</comment>
<dbReference type="Gene3D" id="3.30.70.120">
    <property type="match status" value="1"/>
</dbReference>
<keyword evidence="2" id="KW-1003">Cell membrane</keyword>
<feature type="transmembrane region" description="Helical" evidence="6">
    <location>
        <begin position="138"/>
        <end position="157"/>
    </location>
</feature>
<keyword evidence="9" id="KW-1185">Reference proteome</keyword>
<dbReference type="RefSeq" id="WP_151680875.1">
    <property type="nucleotide sequence ID" value="NZ_BKZP01000023.1"/>
</dbReference>
<keyword evidence="3 6" id="KW-0812">Transmembrane</keyword>
<accession>A0A5J4J1I9</accession>
<dbReference type="Pfam" id="PF02588">
    <property type="entry name" value="YitT_membrane"/>
    <property type="match status" value="1"/>
</dbReference>